<gene>
    <name evidence="1" type="ORF">OdinLCB4_000055</name>
</gene>
<dbReference type="AlphaFoldDB" id="A0AAF0D283"/>
<reference evidence="1" key="2">
    <citation type="journal article" date="2022" name="Nat. Microbiol.">
        <title>A closed Candidatus Odinarchaeum chromosome exposes Asgard archaeal viruses.</title>
        <authorList>
            <person name="Tamarit D."/>
            <person name="Caceres E.F."/>
            <person name="Krupovic M."/>
            <person name="Nijland R."/>
            <person name="Eme L."/>
            <person name="Robinson N.P."/>
            <person name="Ettema T.J.G."/>
        </authorList>
    </citation>
    <scope>NUCLEOTIDE SEQUENCE</scope>
    <source>
        <strain evidence="1">LCB_4</strain>
    </source>
</reference>
<dbReference type="Proteomes" id="UP000186851">
    <property type="component" value="Chromosome"/>
</dbReference>
<dbReference type="KEGG" id="oyw:OdinLCB4_000055"/>
<name>A0AAF0D283_ODILC</name>
<protein>
    <submittedName>
        <fullName evidence="1">Uncharacterized protein</fullName>
    </submittedName>
</protein>
<sequence>MTACFYRVAKTSFEVKSYFKVSKLKVVFNHLVHDSSNLFSNYSKFIFKKLNVKNEKWRL</sequence>
<evidence type="ECO:0000313" key="2">
    <source>
        <dbReference type="Proteomes" id="UP000186851"/>
    </source>
</evidence>
<dbReference type="EMBL" id="CP091871">
    <property type="protein sequence ID" value="WEU40363.1"/>
    <property type="molecule type" value="Genomic_DNA"/>
</dbReference>
<reference evidence="1" key="1">
    <citation type="journal article" date="2017" name="Nature">
        <title>Asgard archaea illuminate the origin of eukaryotic cellular complexity.</title>
        <authorList>
            <person name="Zaremba-Niedzwiedzka K."/>
            <person name="Caceres E.F."/>
            <person name="Saw J.H."/>
            <person name="Backstrom D."/>
            <person name="Juzokaite L."/>
            <person name="Vancaester E."/>
            <person name="Seitz K.W."/>
            <person name="Anantharaman K."/>
            <person name="Starnawski P."/>
            <person name="Kjeldsen K.U."/>
            <person name="Scott M.B."/>
            <person name="Nunoura T."/>
            <person name="Banfield J.F."/>
            <person name="Schramm A."/>
            <person name="Baker B.J."/>
            <person name="Spang A."/>
            <person name="Ettema T.J.G."/>
        </authorList>
    </citation>
    <scope>NUCLEOTIDE SEQUENCE</scope>
    <source>
        <strain evidence="1">LCB_4</strain>
    </source>
</reference>
<evidence type="ECO:0000313" key="1">
    <source>
        <dbReference type="EMBL" id="WEU40363.1"/>
    </source>
</evidence>
<accession>A0AAF0D283</accession>
<organism evidence="1 2">
    <name type="scientific">Odinarchaeota yellowstonii (strain LCB_4)</name>
    <dbReference type="NCBI Taxonomy" id="1841599"/>
    <lineage>
        <taxon>Archaea</taxon>
        <taxon>Promethearchaeati</taxon>
        <taxon>Candidatus Odinarchaeota</taxon>
        <taxon>Candidatus Odinarchaeia</taxon>
        <taxon>Candidatus Odinarchaeales</taxon>
        <taxon>Candidatus Odinarchaeaceae</taxon>
        <taxon>Candidatus Odinarchaeum</taxon>
    </lineage>
</organism>
<proteinExistence type="predicted"/>